<dbReference type="InterPro" id="IPR007235">
    <property type="entry name" value="Glyco_trans_28_C"/>
</dbReference>
<accession>A0ABT4UR46</accession>
<feature type="compositionally biased region" description="Basic and acidic residues" evidence="1">
    <location>
        <begin position="266"/>
        <end position="294"/>
    </location>
</feature>
<feature type="region of interest" description="Disordered" evidence="1">
    <location>
        <begin position="266"/>
        <end position="330"/>
    </location>
</feature>
<protein>
    <submittedName>
        <fullName evidence="3">Glycosyltransferase</fullName>
    </submittedName>
</protein>
<comment type="caution">
    <text evidence="3">The sequence shown here is derived from an EMBL/GenBank/DDBJ whole genome shotgun (WGS) entry which is preliminary data.</text>
</comment>
<organism evidence="3 4">
    <name type="scientific">Saccharopolyspora oryzae</name>
    <dbReference type="NCBI Taxonomy" id="2997343"/>
    <lineage>
        <taxon>Bacteria</taxon>
        <taxon>Bacillati</taxon>
        <taxon>Actinomycetota</taxon>
        <taxon>Actinomycetes</taxon>
        <taxon>Pseudonocardiales</taxon>
        <taxon>Pseudonocardiaceae</taxon>
        <taxon>Saccharopolyspora</taxon>
    </lineage>
</organism>
<dbReference type="SUPFAM" id="SSF53756">
    <property type="entry name" value="UDP-Glycosyltransferase/glycogen phosphorylase"/>
    <property type="match status" value="1"/>
</dbReference>
<evidence type="ECO:0000313" key="4">
    <source>
        <dbReference type="Proteomes" id="UP001210380"/>
    </source>
</evidence>
<feature type="domain" description="Glycosyl transferase family 28 C-terminal" evidence="2">
    <location>
        <begin position="167"/>
        <end position="318"/>
    </location>
</feature>
<sequence length="330" mass="35627">MTTLFVATTGGHLTQLEGLADRLPPDGDALWMTPSNAQSTSLLAGRDVEFIHDVNSRDLWGVLRCVPIAHRLWRKRKPTRVVSTGSGIAVGVLPYLALRGVECHYIESAARVSGPSLTGRILRWAPGVRVYTQHPYWARGPWHYGGSQFDRYEAVTATPRIGDRIRVVVTVGGSQFPFRRLIAALVPLLASGGALERALGRPVDVLWQTGAGQVADLPIDPTPFLPAADLKAAVSAADIVISHAGTGSVVTALDAGRSPVLIAREERHGEATDDHQRELAGELDRRGLARHRDAGSITPDDLMAALTTSVRQRQSPAPFALRSRSSRRSS</sequence>
<proteinExistence type="predicted"/>
<feature type="compositionally biased region" description="Polar residues" evidence="1">
    <location>
        <begin position="306"/>
        <end position="315"/>
    </location>
</feature>
<dbReference type="RefSeq" id="WP_270946753.1">
    <property type="nucleotide sequence ID" value="NZ_JAQGLA010000002.1"/>
</dbReference>
<dbReference type="EMBL" id="JAQGLA010000002">
    <property type="protein sequence ID" value="MDA3624188.1"/>
    <property type="molecule type" value="Genomic_DNA"/>
</dbReference>
<gene>
    <name evidence="3" type="ORF">OU415_02000</name>
</gene>
<dbReference type="Proteomes" id="UP001210380">
    <property type="component" value="Unassembled WGS sequence"/>
</dbReference>
<name>A0ABT4UR46_9PSEU</name>
<evidence type="ECO:0000313" key="3">
    <source>
        <dbReference type="EMBL" id="MDA3624188.1"/>
    </source>
</evidence>
<evidence type="ECO:0000256" key="1">
    <source>
        <dbReference type="SAM" id="MobiDB-lite"/>
    </source>
</evidence>
<keyword evidence="4" id="KW-1185">Reference proteome</keyword>
<evidence type="ECO:0000259" key="2">
    <source>
        <dbReference type="Pfam" id="PF04101"/>
    </source>
</evidence>
<reference evidence="3 4" key="1">
    <citation type="submission" date="2022-11" db="EMBL/GenBank/DDBJ databases">
        <title>Draft genome sequence of Saccharopolyspora sp. WRP15-2 isolated from rhizosphere soils of wild rice in Thailand.</title>
        <authorList>
            <person name="Duangmal K."/>
            <person name="Kammanee S."/>
            <person name="Muangham S."/>
        </authorList>
    </citation>
    <scope>NUCLEOTIDE SEQUENCE [LARGE SCALE GENOMIC DNA]</scope>
    <source>
        <strain evidence="3 4">WRP15-2</strain>
    </source>
</reference>
<dbReference type="Gene3D" id="3.40.50.2000">
    <property type="entry name" value="Glycogen Phosphorylase B"/>
    <property type="match status" value="2"/>
</dbReference>
<dbReference type="Pfam" id="PF04101">
    <property type="entry name" value="Glyco_tran_28_C"/>
    <property type="match status" value="1"/>
</dbReference>